<comment type="caution">
    <text evidence="9">The sequence shown here is derived from an EMBL/GenBank/DDBJ whole genome shotgun (WGS) entry which is preliminary data.</text>
</comment>
<evidence type="ECO:0000259" key="8">
    <source>
        <dbReference type="Pfam" id="PF01435"/>
    </source>
</evidence>
<accession>A0A1F5YYC3</accession>
<dbReference type="GO" id="GO:0051603">
    <property type="term" value="P:proteolysis involved in protein catabolic process"/>
    <property type="evidence" value="ECO:0007669"/>
    <property type="project" value="TreeGrafter"/>
</dbReference>
<organism evidence="9 10">
    <name type="scientific">Candidatus Glassbacteria bacterium RIFCSPLOWO2_12_FULL_58_11</name>
    <dbReference type="NCBI Taxonomy" id="1817867"/>
    <lineage>
        <taxon>Bacteria</taxon>
        <taxon>Candidatus Glassiibacteriota</taxon>
    </lineage>
</organism>
<gene>
    <name evidence="9" type="ORF">A3F83_05670</name>
</gene>
<evidence type="ECO:0000256" key="4">
    <source>
        <dbReference type="ARBA" id="ARBA00022801"/>
    </source>
</evidence>
<keyword evidence="7" id="KW-0732">Signal</keyword>
<keyword evidence="5" id="KW-0862">Zinc</keyword>
<evidence type="ECO:0000256" key="3">
    <source>
        <dbReference type="ARBA" id="ARBA00022723"/>
    </source>
</evidence>
<dbReference type="GO" id="GO:0016020">
    <property type="term" value="C:membrane"/>
    <property type="evidence" value="ECO:0007669"/>
    <property type="project" value="TreeGrafter"/>
</dbReference>
<sequence length="580" mass="64476">MLKTLLPALISLIFSLPAIAPAAGLPADLKACLDSLKGQTLFLRKTFNSSRKVYCEPAGPRACFVYQQGRLFPLKQNVEVTLGGSRYFDDRNRLRLRVEQRRLGRQTIDFYWPRGTVPSLVSFRAMLGYAFAGSAEDQEFRPFIGNRSSRKLHFIGCNHLPADTLQRESFPDAEQAEQRGYEKCELCFTSFPNLRDYFLESSLGRRTAAAVRSLYTPTNSPGLKKRLTDIGNRVLDNWPTALRGYRYTFDLVGSGSPNAFACPGGRIFVTTGLYYGLESETELEGVLAHEITHVERRHGLRSYQKSISTGFWTALLEPAADLAARYSTGDRGLEILSAEAAGNLARLADKLILTGYELRQEMEADFYAISYLRSVRSDSASYSQVLRKIQYSGNLIGATGEEESGLSRDRLQEHPDIDLRTQIADNARIELYRPPVVFTGYDTEDEPVAELRLEAQVVSHGVIKGKPAKPGLSDYGSAGSAQPDRLVERLYLYVTVVSTPALGRISRLKDIRVMTAGGSVGFDNAEDTALFPDDETACTFQCDRGELLGGIEGIELKLNNVQRWRRESPQASADQPAEPE</sequence>
<dbReference type="AlphaFoldDB" id="A0A1F5YYC3"/>
<keyword evidence="4" id="KW-0378">Hydrolase</keyword>
<keyword evidence="6" id="KW-0482">Metalloprotease</keyword>
<dbReference type="InterPro" id="IPR035451">
    <property type="entry name" value="Ada-like_dom_sf"/>
</dbReference>
<comment type="cofactor">
    <cofactor evidence="1">
        <name>Zn(2+)</name>
        <dbReference type="ChEBI" id="CHEBI:29105"/>
    </cofactor>
</comment>
<dbReference type="STRING" id="1817867.A3F83_05670"/>
<name>A0A1F5YYC3_9BACT</name>
<evidence type="ECO:0000256" key="7">
    <source>
        <dbReference type="SAM" id="SignalP"/>
    </source>
</evidence>
<evidence type="ECO:0000313" key="9">
    <source>
        <dbReference type="EMBL" id="OGG05136.1"/>
    </source>
</evidence>
<dbReference type="EMBL" id="MFIX01000089">
    <property type="protein sequence ID" value="OGG05136.1"/>
    <property type="molecule type" value="Genomic_DNA"/>
</dbReference>
<dbReference type="PANTHER" id="PTHR22726:SF1">
    <property type="entry name" value="METALLOENDOPEPTIDASE OMA1, MITOCHONDRIAL"/>
    <property type="match status" value="1"/>
</dbReference>
<dbReference type="GO" id="GO:0004222">
    <property type="term" value="F:metalloendopeptidase activity"/>
    <property type="evidence" value="ECO:0007669"/>
    <property type="project" value="InterPro"/>
</dbReference>
<dbReference type="Proteomes" id="UP000179129">
    <property type="component" value="Unassembled WGS sequence"/>
</dbReference>
<dbReference type="Pfam" id="PF01435">
    <property type="entry name" value="Peptidase_M48"/>
    <property type="match status" value="1"/>
</dbReference>
<evidence type="ECO:0000256" key="5">
    <source>
        <dbReference type="ARBA" id="ARBA00022833"/>
    </source>
</evidence>
<dbReference type="InterPro" id="IPR051156">
    <property type="entry name" value="Mito/Outer_Membr_Metalloprot"/>
</dbReference>
<evidence type="ECO:0000256" key="1">
    <source>
        <dbReference type="ARBA" id="ARBA00001947"/>
    </source>
</evidence>
<keyword evidence="3" id="KW-0479">Metal-binding</keyword>
<dbReference type="Gene3D" id="3.40.10.10">
    <property type="entry name" value="DNA Methylphosphotriester Repair Domain"/>
    <property type="match status" value="1"/>
</dbReference>
<reference evidence="9 10" key="1">
    <citation type="journal article" date="2016" name="Nat. Commun.">
        <title>Thousands of microbial genomes shed light on interconnected biogeochemical processes in an aquifer system.</title>
        <authorList>
            <person name="Anantharaman K."/>
            <person name="Brown C.T."/>
            <person name="Hug L.A."/>
            <person name="Sharon I."/>
            <person name="Castelle C.J."/>
            <person name="Probst A.J."/>
            <person name="Thomas B.C."/>
            <person name="Singh A."/>
            <person name="Wilkins M.J."/>
            <person name="Karaoz U."/>
            <person name="Brodie E.L."/>
            <person name="Williams K.H."/>
            <person name="Hubbard S.S."/>
            <person name="Banfield J.F."/>
        </authorList>
    </citation>
    <scope>NUCLEOTIDE SEQUENCE [LARGE SCALE GENOMIC DNA]</scope>
</reference>
<dbReference type="InterPro" id="IPR001915">
    <property type="entry name" value="Peptidase_M48"/>
</dbReference>
<dbReference type="Gene3D" id="3.30.2010.10">
    <property type="entry name" value="Metalloproteases ('zincins'), catalytic domain"/>
    <property type="match status" value="1"/>
</dbReference>
<keyword evidence="2" id="KW-0645">Protease</keyword>
<proteinExistence type="predicted"/>
<evidence type="ECO:0000313" key="10">
    <source>
        <dbReference type="Proteomes" id="UP000179129"/>
    </source>
</evidence>
<evidence type="ECO:0000256" key="2">
    <source>
        <dbReference type="ARBA" id="ARBA00022670"/>
    </source>
</evidence>
<dbReference type="GO" id="GO:0046872">
    <property type="term" value="F:metal ion binding"/>
    <property type="evidence" value="ECO:0007669"/>
    <property type="project" value="UniProtKB-KW"/>
</dbReference>
<feature type="chain" id="PRO_5009522695" description="Peptidase M48 domain-containing protein" evidence="7">
    <location>
        <begin position="23"/>
        <end position="580"/>
    </location>
</feature>
<protein>
    <recommendedName>
        <fullName evidence="8">Peptidase M48 domain-containing protein</fullName>
    </recommendedName>
</protein>
<feature type="domain" description="Peptidase M48" evidence="8">
    <location>
        <begin position="225"/>
        <end position="423"/>
    </location>
</feature>
<feature type="signal peptide" evidence="7">
    <location>
        <begin position="1"/>
        <end position="22"/>
    </location>
</feature>
<dbReference type="PANTHER" id="PTHR22726">
    <property type="entry name" value="METALLOENDOPEPTIDASE OMA1"/>
    <property type="match status" value="1"/>
</dbReference>
<evidence type="ECO:0000256" key="6">
    <source>
        <dbReference type="ARBA" id="ARBA00023049"/>
    </source>
</evidence>